<dbReference type="GO" id="GO:0006400">
    <property type="term" value="P:tRNA modification"/>
    <property type="evidence" value="ECO:0007669"/>
    <property type="project" value="UniProtKB-UniRule"/>
</dbReference>
<name>A0A139JQR1_9MOLU</name>
<dbReference type="AlphaFoldDB" id="A0A139JQR1"/>
<comment type="catalytic activity">
    <reaction evidence="7 8">
        <text>cytidine(34) in tRNA(Ile2) + L-lysine + ATP = lysidine(34) in tRNA(Ile2) + AMP + diphosphate + H(+)</text>
        <dbReference type="Rhea" id="RHEA:43744"/>
        <dbReference type="Rhea" id="RHEA-COMP:10625"/>
        <dbReference type="Rhea" id="RHEA-COMP:10670"/>
        <dbReference type="ChEBI" id="CHEBI:15378"/>
        <dbReference type="ChEBI" id="CHEBI:30616"/>
        <dbReference type="ChEBI" id="CHEBI:32551"/>
        <dbReference type="ChEBI" id="CHEBI:33019"/>
        <dbReference type="ChEBI" id="CHEBI:82748"/>
        <dbReference type="ChEBI" id="CHEBI:83665"/>
        <dbReference type="ChEBI" id="CHEBI:456215"/>
        <dbReference type="EC" id="6.3.4.19"/>
    </reaction>
</comment>
<protein>
    <recommendedName>
        <fullName evidence="8">tRNA(Ile)-lysidine synthase</fullName>
        <ecNumber evidence="8">6.3.4.19</ecNumber>
    </recommendedName>
    <alternativeName>
        <fullName evidence="8">tRNA(Ile)-2-lysyl-cytidine synthase</fullName>
    </alternativeName>
    <alternativeName>
        <fullName evidence="8">tRNA(Ile)-lysidine synthetase</fullName>
    </alternativeName>
</protein>
<dbReference type="InterPro" id="IPR012796">
    <property type="entry name" value="Lysidine-tRNA-synth_C"/>
</dbReference>
<dbReference type="SUPFAM" id="SSF52402">
    <property type="entry name" value="Adenine nucleotide alpha hydrolases-like"/>
    <property type="match status" value="1"/>
</dbReference>
<dbReference type="EMBL" id="LTBM01000008">
    <property type="protein sequence ID" value="KXT29190.1"/>
    <property type="molecule type" value="Genomic_DNA"/>
</dbReference>
<gene>
    <name evidence="8" type="primary">tilS</name>
    <name evidence="11" type="ORF">AXA84_0278</name>
    <name evidence="10" type="ORF">AXA84_0292</name>
</gene>
<dbReference type="EMBL" id="LTBM01000007">
    <property type="protein sequence ID" value="KXT29206.1"/>
    <property type="molecule type" value="Genomic_DNA"/>
</dbReference>
<comment type="similarity">
    <text evidence="8">Belongs to the tRNA(Ile)-lysidine synthase family.</text>
</comment>
<dbReference type="PANTHER" id="PTHR43033">
    <property type="entry name" value="TRNA(ILE)-LYSIDINE SYNTHASE-RELATED"/>
    <property type="match status" value="1"/>
</dbReference>
<dbReference type="GO" id="GO:0005737">
    <property type="term" value="C:cytoplasm"/>
    <property type="evidence" value="ECO:0007669"/>
    <property type="project" value="UniProtKB-SubCell"/>
</dbReference>
<dbReference type="InterPro" id="IPR012094">
    <property type="entry name" value="tRNA_Ile_lys_synt"/>
</dbReference>
<evidence type="ECO:0000256" key="6">
    <source>
        <dbReference type="ARBA" id="ARBA00022840"/>
    </source>
</evidence>
<evidence type="ECO:0000256" key="2">
    <source>
        <dbReference type="ARBA" id="ARBA00022490"/>
    </source>
</evidence>
<dbReference type="EC" id="6.3.4.19" evidence="8"/>
<reference evidence="10 12" key="1">
    <citation type="submission" date="2016-02" db="EMBL/GenBank/DDBJ databases">
        <title>A draft genome sequence of Candidatus Phytoplasma oryzae strain Mbita1, the causative agent of Napier Grass stunt disease in Kenya.</title>
        <authorList>
            <person name="Fischer A."/>
            <person name="Santa-Cruz I."/>
            <person name="Wambua L."/>
            <person name="Olds C."/>
            <person name="Midega C."/>
            <person name="Dickinson M."/>
            <person name="Kawicha P."/>
            <person name="Khan Z."/>
            <person name="Masiga D."/>
            <person name="Jores J."/>
            <person name="Bernd S."/>
        </authorList>
    </citation>
    <scope>NUCLEOTIDE SEQUENCE [LARGE SCALE GENOMIC DNA]</scope>
    <source>
        <strain evidence="10">Mbita1</strain>
    </source>
</reference>
<comment type="subcellular location">
    <subcellularLocation>
        <location evidence="1 8">Cytoplasm</location>
    </subcellularLocation>
</comment>
<dbReference type="NCBIfam" id="TIGR02432">
    <property type="entry name" value="lysidine_TilS_N"/>
    <property type="match status" value="1"/>
</dbReference>
<evidence type="ECO:0000313" key="10">
    <source>
        <dbReference type="EMBL" id="KXT29190.1"/>
    </source>
</evidence>
<feature type="binding site" evidence="8">
    <location>
        <begin position="18"/>
        <end position="23"/>
    </location>
    <ligand>
        <name>ATP</name>
        <dbReference type="ChEBI" id="CHEBI:30616"/>
    </ligand>
</feature>
<dbReference type="CDD" id="cd01992">
    <property type="entry name" value="TilS_N"/>
    <property type="match status" value="1"/>
</dbReference>
<dbReference type="NCBIfam" id="TIGR02433">
    <property type="entry name" value="lysidine_TilS_C"/>
    <property type="match status" value="1"/>
</dbReference>
<dbReference type="RefSeq" id="WP_066540401.1">
    <property type="nucleotide sequence ID" value="NZ_LTBM01000007.1"/>
</dbReference>
<dbReference type="GO" id="GO:0032267">
    <property type="term" value="F:tRNA(Ile)-lysidine synthase activity"/>
    <property type="evidence" value="ECO:0007669"/>
    <property type="project" value="UniProtKB-EC"/>
</dbReference>
<evidence type="ECO:0000256" key="3">
    <source>
        <dbReference type="ARBA" id="ARBA00022598"/>
    </source>
</evidence>
<comment type="domain">
    <text evidence="8">The N-terminal region contains the highly conserved SGGXDS motif, predicted to be a P-loop motif involved in ATP binding.</text>
</comment>
<dbReference type="HAMAP" id="MF_01161">
    <property type="entry name" value="tRNA_Ile_lys_synt"/>
    <property type="match status" value="1"/>
</dbReference>
<dbReference type="InterPro" id="IPR011063">
    <property type="entry name" value="TilS/TtcA_N"/>
</dbReference>
<evidence type="ECO:0000256" key="8">
    <source>
        <dbReference type="HAMAP-Rule" id="MF_01161"/>
    </source>
</evidence>
<keyword evidence="3 8" id="KW-0436">Ligase</keyword>
<keyword evidence="6 8" id="KW-0067">ATP-binding</keyword>
<comment type="caution">
    <text evidence="10">The sequence shown here is derived from an EMBL/GenBank/DDBJ whole genome shotgun (WGS) entry which is preliminary data.</text>
</comment>
<dbReference type="Gene3D" id="3.40.50.620">
    <property type="entry name" value="HUPs"/>
    <property type="match status" value="1"/>
</dbReference>
<accession>A0A139JQR1</accession>
<dbReference type="GO" id="GO:0005524">
    <property type="term" value="F:ATP binding"/>
    <property type="evidence" value="ECO:0007669"/>
    <property type="project" value="UniProtKB-UniRule"/>
</dbReference>
<evidence type="ECO:0000256" key="7">
    <source>
        <dbReference type="ARBA" id="ARBA00048539"/>
    </source>
</evidence>
<evidence type="ECO:0000256" key="4">
    <source>
        <dbReference type="ARBA" id="ARBA00022694"/>
    </source>
</evidence>
<dbReference type="PANTHER" id="PTHR43033:SF1">
    <property type="entry name" value="TRNA(ILE)-LYSIDINE SYNTHASE-RELATED"/>
    <property type="match status" value="1"/>
</dbReference>
<evidence type="ECO:0000313" key="12">
    <source>
        <dbReference type="Proteomes" id="UP000070069"/>
    </source>
</evidence>
<dbReference type="InterPro" id="IPR012795">
    <property type="entry name" value="tRNA_Ile_lys_synt_N"/>
</dbReference>
<evidence type="ECO:0000256" key="5">
    <source>
        <dbReference type="ARBA" id="ARBA00022741"/>
    </source>
</evidence>
<dbReference type="SUPFAM" id="SSF56037">
    <property type="entry name" value="PheT/TilS domain"/>
    <property type="match status" value="1"/>
</dbReference>
<comment type="function">
    <text evidence="8">Ligates lysine onto the cytidine present at position 34 of the AUA codon-specific tRNA(Ile) that contains the anticodon CAU, in an ATP-dependent manner. Cytidine is converted to lysidine, thus changing the amino acid specificity of the tRNA from methionine to isoleucine.</text>
</comment>
<keyword evidence="5 8" id="KW-0547">Nucleotide-binding</keyword>
<dbReference type="InterPro" id="IPR014729">
    <property type="entry name" value="Rossmann-like_a/b/a_fold"/>
</dbReference>
<evidence type="ECO:0000259" key="9">
    <source>
        <dbReference type="SMART" id="SM00977"/>
    </source>
</evidence>
<keyword evidence="4 8" id="KW-0819">tRNA processing</keyword>
<dbReference type="OrthoDB" id="9807403at2"/>
<proteinExistence type="inferred from homology"/>
<evidence type="ECO:0000256" key="1">
    <source>
        <dbReference type="ARBA" id="ARBA00004496"/>
    </source>
</evidence>
<dbReference type="Pfam" id="PF01171">
    <property type="entry name" value="ATP_bind_3"/>
    <property type="match status" value="1"/>
</dbReference>
<sequence length="418" mass="50694">MLLSLNLDKRKEYVISVSGGVDSMVLLDVLYHKKYKLIVVHFNHLVRPNSFQDKNIIQEYCRNKNIIFHYFELNIRGKNFHHQARILRLEKLKKIASKYKTKYLITAHHLDDLSETIFLKILRGSSLLGYSGMKNFCFYNDFILLKPFLYIEKKKIIEYAEKNKIYFLEDYTNKQNIYLRNQLRNQIIPFFKQKYNFLKNIKKFHFQIDEVSNFIRNQTFLFLKEQNIENILSLKKFYHLDIVVQKDIIIYLLEQKKINKNFFLINSIIKGLNNIKKAFIIWKLDQKNILVKQYDHFCIKNQNLEKYENQILKEKKPLLHCSKKKMLISFCSIIQKIYYDENNFFPPFFLRKRKSGDILKFSFGTQKLKNFFINKKVILPQRDNIWLVLDQKKNIIWIPKFYVNHMLGNEYFCYLGLE</sequence>
<organism evidence="10 12">
    <name type="scientific">Candidatus Phytoplasma oryzae</name>
    <dbReference type="NCBI Taxonomy" id="203274"/>
    <lineage>
        <taxon>Bacteria</taxon>
        <taxon>Bacillati</taxon>
        <taxon>Mycoplasmatota</taxon>
        <taxon>Mollicutes</taxon>
        <taxon>Acholeplasmatales</taxon>
        <taxon>Acholeplasmataceae</taxon>
        <taxon>Candidatus Phytoplasma</taxon>
        <taxon>16SrXI (Rice yellow dwarf group)</taxon>
    </lineage>
</organism>
<dbReference type="Proteomes" id="UP000070069">
    <property type="component" value="Unassembled WGS sequence"/>
</dbReference>
<keyword evidence="2 8" id="KW-0963">Cytoplasm</keyword>
<dbReference type="PATRIC" id="fig|203274.3.peg.434"/>
<dbReference type="SMART" id="SM00977">
    <property type="entry name" value="TilS_C"/>
    <property type="match status" value="1"/>
</dbReference>
<evidence type="ECO:0000313" key="11">
    <source>
        <dbReference type="EMBL" id="KXT29206.1"/>
    </source>
</evidence>
<feature type="domain" description="Lysidine-tRNA(Ile) synthetase C-terminal" evidence="9">
    <location>
        <begin position="348"/>
        <end position="409"/>
    </location>
</feature>